<dbReference type="AlphaFoldDB" id="A0A543B278"/>
<comment type="subunit">
    <text evidence="7">Homodimer.</text>
</comment>
<comment type="similarity">
    <text evidence="7">Belongs to the class-III pyridoxal-phosphate-dependent aminotransferase family. BioA subfamily.</text>
</comment>
<feature type="binding site" evidence="7">
    <location>
        <position position="152"/>
    </location>
    <ligand>
        <name>substrate</name>
    </ligand>
</feature>
<keyword evidence="3 7" id="KW-0808">Transferase</keyword>
<name>A0A543B278_9ACTN</name>
<comment type="pathway">
    <text evidence="7">Cofactor biosynthesis; biotin biosynthesis; 7,8-diaminononanoate from 8-amino-7-oxononanoate (SAM route): step 1/1.</text>
</comment>
<dbReference type="Pfam" id="PF00202">
    <property type="entry name" value="Aminotran_3"/>
    <property type="match status" value="1"/>
</dbReference>
<feature type="modified residue" description="N6-(pyridoxal phosphate)lysine" evidence="7">
    <location>
        <position position="285"/>
    </location>
</feature>
<dbReference type="HAMAP" id="MF_00834">
    <property type="entry name" value="BioA"/>
    <property type="match status" value="1"/>
</dbReference>
<keyword evidence="5 7" id="KW-0093">Biotin biosynthesis</keyword>
<comment type="caution">
    <text evidence="7">Lacks conserved residue(s) required for the propagation of feature annotation.</text>
</comment>
<dbReference type="GO" id="GO:0009102">
    <property type="term" value="P:biotin biosynthetic process"/>
    <property type="evidence" value="ECO:0007669"/>
    <property type="project" value="UniProtKB-UniRule"/>
</dbReference>
<feature type="binding site" evidence="7">
    <location>
        <position position="285"/>
    </location>
    <ligand>
        <name>substrate</name>
    </ligand>
</feature>
<dbReference type="PANTHER" id="PTHR42684:SF17">
    <property type="entry name" value="ADENOSYLMETHIONINE-8-AMINO-7-OXONONANOATE AMINOTRANSFERASE"/>
    <property type="match status" value="1"/>
</dbReference>
<evidence type="ECO:0000256" key="6">
    <source>
        <dbReference type="ARBA" id="ARBA00022898"/>
    </source>
</evidence>
<dbReference type="GO" id="GO:0005737">
    <property type="term" value="C:cytoplasm"/>
    <property type="evidence" value="ECO:0007669"/>
    <property type="project" value="UniProtKB-SubCell"/>
</dbReference>
<feature type="binding site" evidence="7">
    <location>
        <begin position="120"/>
        <end position="121"/>
    </location>
    <ligand>
        <name>pyridoxal 5'-phosphate</name>
        <dbReference type="ChEBI" id="CHEBI:597326"/>
    </ligand>
</feature>
<keyword evidence="9" id="KW-1185">Reference proteome</keyword>
<dbReference type="PROSITE" id="PS00600">
    <property type="entry name" value="AA_TRANSFER_CLASS_3"/>
    <property type="match status" value="1"/>
</dbReference>
<feature type="binding site" evidence="7">
    <location>
        <position position="256"/>
    </location>
    <ligand>
        <name>pyridoxal 5'-phosphate</name>
        <dbReference type="ChEBI" id="CHEBI:597326"/>
    </ligand>
</feature>
<dbReference type="InterPro" id="IPR015421">
    <property type="entry name" value="PyrdxlP-dep_Trfase_major"/>
</dbReference>
<evidence type="ECO:0000256" key="3">
    <source>
        <dbReference type="ARBA" id="ARBA00022679"/>
    </source>
</evidence>
<organism evidence="8 9">
    <name type="scientific">Stackebrandtia endophytica</name>
    <dbReference type="NCBI Taxonomy" id="1496996"/>
    <lineage>
        <taxon>Bacteria</taxon>
        <taxon>Bacillati</taxon>
        <taxon>Actinomycetota</taxon>
        <taxon>Actinomycetes</taxon>
        <taxon>Glycomycetales</taxon>
        <taxon>Glycomycetaceae</taxon>
        <taxon>Stackebrandtia</taxon>
    </lineage>
</organism>
<evidence type="ECO:0000256" key="5">
    <source>
        <dbReference type="ARBA" id="ARBA00022756"/>
    </source>
</evidence>
<dbReference type="InParanoid" id="A0A543B278"/>
<dbReference type="UniPathway" id="UPA00078">
    <property type="reaction ID" value="UER00160"/>
</dbReference>
<evidence type="ECO:0000313" key="8">
    <source>
        <dbReference type="EMBL" id="TQL78934.1"/>
    </source>
</evidence>
<dbReference type="EC" id="2.6.1.62" evidence="7"/>
<comment type="cofactor">
    <cofactor evidence="1 7">
        <name>pyridoxal 5'-phosphate</name>
        <dbReference type="ChEBI" id="CHEBI:597326"/>
    </cofactor>
</comment>
<comment type="function">
    <text evidence="7">Catalyzes the transfer of the alpha-amino group from S-adenosyl-L-methionine (SAM) to 7-keto-8-aminopelargonic acid (KAPA) to form 7,8-diaminopelargonic acid (DAPA). It is the only aminotransferase known to utilize SAM as an amino donor.</text>
</comment>
<reference evidence="8 9" key="1">
    <citation type="submission" date="2019-06" db="EMBL/GenBank/DDBJ databases">
        <title>Sequencing the genomes of 1000 actinobacteria strains.</title>
        <authorList>
            <person name="Klenk H.-P."/>
        </authorList>
    </citation>
    <scope>NUCLEOTIDE SEQUENCE [LARGE SCALE GENOMIC DNA]</scope>
    <source>
        <strain evidence="8 9">DSM 45928</strain>
    </source>
</reference>
<dbReference type="InterPro" id="IPR015424">
    <property type="entry name" value="PyrdxlP-dep_Trfase"/>
</dbReference>
<evidence type="ECO:0000256" key="1">
    <source>
        <dbReference type="ARBA" id="ARBA00001933"/>
    </source>
</evidence>
<keyword evidence="6 7" id="KW-0663">Pyridoxal phosphate</keyword>
<dbReference type="CDD" id="cd00610">
    <property type="entry name" value="OAT_like"/>
    <property type="match status" value="1"/>
</dbReference>
<feature type="binding site" evidence="7">
    <location>
        <begin position="321"/>
        <end position="322"/>
    </location>
    <ligand>
        <name>pyridoxal 5'-phosphate</name>
        <dbReference type="ChEBI" id="CHEBI:597326"/>
    </ligand>
</feature>
<sequence>MIKAPTSWLQRDAAAVWHPFTQHGQWLDDEPLVVDRAEGPWIYDLDGNRYLDGVSSLWVTTFGHRTPEINRAITDQLAELDHFTFLGATHRPGIELAEELLRRAPEGDRRLSKVFFAGDGSSAVEAAMKMAYQYSVQTGRARQKFVRLDQAYHGDTLGAVSVGGIDLFHATYQPLLLETLEVGSPGVRRPGQSAGDRATECVGELDAVMAEHGGEVCAIVVEPMVQGAAGMLTYDPLFLRAARRVADRYGALLIGDEVATGIGRTGRMWAVEHADVVPDILVCGKGLTGGCLPLSAAMVTDEVYQAFLGAPSQSRTFFHGHTYTANPPAAAAAVANLRLMTEHDLVDRAARLGDRLGELLKPVADHDGVTEVRRLGTMTGIDVRPMGERTGARVCRAALRHGVWIRPLGDTVILMPPLALSDVEVEFLVEAVAAALEEVY</sequence>
<evidence type="ECO:0000313" key="9">
    <source>
        <dbReference type="Proteomes" id="UP000317043"/>
    </source>
</evidence>
<feature type="binding site" evidence="7">
    <location>
        <position position="320"/>
    </location>
    <ligand>
        <name>substrate</name>
    </ligand>
</feature>
<accession>A0A543B278</accession>
<dbReference type="FunCoup" id="A0A543B278">
    <property type="interactions" value="99"/>
</dbReference>
<comment type="subcellular location">
    <subcellularLocation>
        <location evidence="7">Cytoplasm</location>
    </subcellularLocation>
</comment>
<dbReference type="InterPro" id="IPR015422">
    <property type="entry name" value="PyrdxlP-dep_Trfase_small"/>
</dbReference>
<dbReference type="InterPro" id="IPR005814">
    <property type="entry name" value="Aminotrans_3"/>
</dbReference>
<dbReference type="GO" id="GO:0030170">
    <property type="term" value="F:pyridoxal phosphate binding"/>
    <property type="evidence" value="ECO:0007669"/>
    <property type="project" value="UniProtKB-UniRule"/>
</dbReference>
<protein>
    <recommendedName>
        <fullName evidence="7">Adenosylmethionine-8-amino-7-oxononanoate aminotransferase</fullName>
        <ecNumber evidence="7">2.6.1.62</ecNumber>
    </recommendedName>
    <alternativeName>
        <fullName evidence="7">7,8-diamino-pelargonic acid aminotransferase</fullName>
        <shortName evidence="7">DAPA AT</shortName>
        <shortName evidence="7">DAPA aminotransferase</shortName>
    </alternativeName>
    <alternativeName>
        <fullName evidence="7">7,8-diaminononanoate synthase</fullName>
        <shortName evidence="7">DANS</shortName>
    </alternativeName>
    <alternativeName>
        <fullName evidence="7">Diaminopelargonic acid synthase</fullName>
    </alternativeName>
</protein>
<comment type="caution">
    <text evidence="8">The sequence shown here is derived from an EMBL/GenBank/DDBJ whole genome shotgun (WGS) entry which is preliminary data.</text>
</comment>
<dbReference type="OrthoDB" id="9801052at2"/>
<keyword evidence="2 7" id="KW-0032">Aminotransferase</keyword>
<dbReference type="PIRSF" id="PIRSF000521">
    <property type="entry name" value="Transaminase_4ab_Lys_Orn"/>
    <property type="match status" value="1"/>
</dbReference>
<evidence type="ECO:0000256" key="2">
    <source>
        <dbReference type="ARBA" id="ARBA00022576"/>
    </source>
</evidence>
<comment type="catalytic activity">
    <reaction evidence="7">
        <text>(8S)-8-amino-7-oxononanoate + S-adenosyl-L-methionine = S-adenosyl-4-methylsulfanyl-2-oxobutanoate + (7R,8S)-7,8-diammoniononanoate</text>
        <dbReference type="Rhea" id="RHEA:16861"/>
        <dbReference type="ChEBI" id="CHEBI:16490"/>
        <dbReference type="ChEBI" id="CHEBI:59789"/>
        <dbReference type="ChEBI" id="CHEBI:149468"/>
        <dbReference type="ChEBI" id="CHEBI:149469"/>
        <dbReference type="EC" id="2.6.1.62"/>
    </reaction>
</comment>
<evidence type="ECO:0000256" key="4">
    <source>
        <dbReference type="ARBA" id="ARBA00022691"/>
    </source>
</evidence>
<evidence type="ECO:0000256" key="7">
    <source>
        <dbReference type="HAMAP-Rule" id="MF_00834"/>
    </source>
</evidence>
<dbReference type="FunFam" id="3.40.640.10:FF:000004">
    <property type="entry name" value="Acetylornithine aminotransferase"/>
    <property type="match status" value="1"/>
</dbReference>
<keyword evidence="4 7" id="KW-0949">S-adenosyl-L-methionine</keyword>
<dbReference type="NCBIfam" id="TIGR00508">
    <property type="entry name" value="bioA"/>
    <property type="match status" value="1"/>
</dbReference>
<dbReference type="Proteomes" id="UP000317043">
    <property type="component" value="Unassembled WGS sequence"/>
</dbReference>
<dbReference type="Gene3D" id="3.40.640.10">
    <property type="entry name" value="Type I PLP-dependent aspartate aminotransferase-like (Major domain)"/>
    <property type="match status" value="1"/>
</dbReference>
<feature type="binding site" evidence="7">
    <location>
        <position position="406"/>
    </location>
    <ligand>
        <name>substrate</name>
    </ligand>
</feature>
<feature type="site" description="Participates in the substrate recognition with KAPA and in a stacking interaction with the adenine ring of SAM" evidence="7">
    <location>
        <position position="20"/>
    </location>
</feature>
<dbReference type="SUPFAM" id="SSF53383">
    <property type="entry name" value="PLP-dependent transferases"/>
    <property type="match status" value="1"/>
</dbReference>
<dbReference type="InterPro" id="IPR049704">
    <property type="entry name" value="Aminotrans_3_PPA_site"/>
</dbReference>
<dbReference type="Gene3D" id="3.90.1150.10">
    <property type="entry name" value="Aspartate Aminotransferase, domain 1"/>
    <property type="match status" value="1"/>
</dbReference>
<dbReference type="GO" id="GO:0004015">
    <property type="term" value="F:adenosylmethionine-8-amino-7-oxononanoate transaminase activity"/>
    <property type="evidence" value="ECO:0007669"/>
    <property type="project" value="UniProtKB-UniRule"/>
</dbReference>
<dbReference type="RefSeq" id="WP_142043866.1">
    <property type="nucleotide sequence ID" value="NZ_JBHTGS010000002.1"/>
</dbReference>
<gene>
    <name evidence="7" type="primary">bioA</name>
    <name evidence="8" type="ORF">FB566_4531</name>
</gene>
<dbReference type="PANTHER" id="PTHR42684">
    <property type="entry name" value="ADENOSYLMETHIONINE-8-AMINO-7-OXONONANOATE AMINOTRANSFERASE"/>
    <property type="match status" value="1"/>
</dbReference>
<dbReference type="InterPro" id="IPR005815">
    <property type="entry name" value="BioA"/>
</dbReference>
<dbReference type="EMBL" id="VFOW01000001">
    <property type="protein sequence ID" value="TQL78934.1"/>
    <property type="molecule type" value="Genomic_DNA"/>
</dbReference>
<keyword evidence="7" id="KW-0963">Cytoplasm</keyword>
<proteinExistence type="inferred from homology"/>